<evidence type="ECO:0000259" key="3">
    <source>
        <dbReference type="PROSITE" id="PS50003"/>
    </source>
</evidence>
<organism evidence="5 6">
    <name type="scientific">Portunus trituberculatus</name>
    <name type="common">Swimming crab</name>
    <name type="synonym">Neptunus trituberculatus</name>
    <dbReference type="NCBI Taxonomy" id="210409"/>
    <lineage>
        <taxon>Eukaryota</taxon>
        <taxon>Metazoa</taxon>
        <taxon>Ecdysozoa</taxon>
        <taxon>Arthropoda</taxon>
        <taxon>Crustacea</taxon>
        <taxon>Multicrustacea</taxon>
        <taxon>Malacostraca</taxon>
        <taxon>Eumalacostraca</taxon>
        <taxon>Eucarida</taxon>
        <taxon>Decapoda</taxon>
        <taxon>Pleocyemata</taxon>
        <taxon>Brachyura</taxon>
        <taxon>Eubrachyura</taxon>
        <taxon>Portunoidea</taxon>
        <taxon>Portunidae</taxon>
        <taxon>Portuninae</taxon>
        <taxon>Portunus</taxon>
    </lineage>
</organism>
<dbReference type="SMART" id="SM00233">
    <property type="entry name" value="PH"/>
    <property type="match status" value="1"/>
</dbReference>
<dbReference type="FunFam" id="2.30.29.30:FF:000078">
    <property type="entry name" value="Guanine nucleotide exchange factor DBS"/>
    <property type="match status" value="1"/>
</dbReference>
<gene>
    <name evidence="5" type="primary">Mcf2l_0</name>
    <name evidence="5" type="ORF">E2C01_005372</name>
</gene>
<dbReference type="SUPFAM" id="SSF48065">
    <property type="entry name" value="DBL homology domain (DH-domain)"/>
    <property type="match status" value="1"/>
</dbReference>
<dbReference type="InterPro" id="IPR000219">
    <property type="entry name" value="DH_dom"/>
</dbReference>
<dbReference type="PROSITE" id="PS50010">
    <property type="entry name" value="DH_2"/>
    <property type="match status" value="1"/>
</dbReference>
<reference evidence="5 6" key="1">
    <citation type="submission" date="2019-05" db="EMBL/GenBank/DDBJ databases">
        <title>Another draft genome of Portunus trituberculatus and its Hox gene families provides insights of decapod evolution.</title>
        <authorList>
            <person name="Jeong J.-H."/>
            <person name="Song I."/>
            <person name="Kim S."/>
            <person name="Choi T."/>
            <person name="Kim D."/>
            <person name="Ryu S."/>
            <person name="Kim W."/>
        </authorList>
    </citation>
    <scope>NUCLEOTIDE SEQUENCE [LARGE SCALE GENOMIC DNA]</scope>
    <source>
        <tissue evidence="5">Muscle</tissue>
    </source>
</reference>
<dbReference type="Gene3D" id="1.20.900.10">
    <property type="entry name" value="Dbl homology (DH) domain"/>
    <property type="match status" value="1"/>
</dbReference>
<dbReference type="InterPro" id="IPR001849">
    <property type="entry name" value="PH_domain"/>
</dbReference>
<name>A0A5B7CU90_PORTR</name>
<dbReference type="InterPro" id="IPR011993">
    <property type="entry name" value="PH-like_dom_sf"/>
</dbReference>
<dbReference type="PANTHER" id="PTHR22826">
    <property type="entry name" value="RHO GUANINE EXCHANGE FACTOR-RELATED"/>
    <property type="match status" value="1"/>
</dbReference>
<evidence type="ECO:0000313" key="5">
    <source>
        <dbReference type="EMBL" id="MPC12668.1"/>
    </source>
</evidence>
<dbReference type="Gene3D" id="2.30.29.30">
    <property type="entry name" value="Pleckstrin-homology domain (PH domain)/Phosphotyrosine-binding domain (PTB)"/>
    <property type="match status" value="1"/>
</dbReference>
<dbReference type="Pfam" id="PF00621">
    <property type="entry name" value="RhoGEF"/>
    <property type="match status" value="1"/>
</dbReference>
<dbReference type="OrthoDB" id="10004999at2759"/>
<sequence>MEEIFRFHNDVFLRDLENCINTPELIGLCFVQRVRLPWFIFYKKGESSSSFAFQDFDFPCCATNFSEHHGKKLKENKIVNKANRRYPSPCVVLQKDTFHRLYSLYCQNKPQSEELRRQVGDTNPFFKECQRRLHHKLPLGAYLLKPVQRITKYQLLLKDLLKCVEGSQGRRELQEAVDTMLAVLKCLNDSMHQVAIVGFPGNLADLGKLLMQGPFSVWNEGKKGLRELRLKPAQRHIFLYEKVLLFTKRAGKDTDRATYHFKNALKMSQVGLTESVHGNKGDIRKFEVWLQGRQEVHTILAPSAEVKETWVKEIKRVLLDQFEYLKGENIKQYSSRIQKGASLNGIRIPPLSPTTQHRSRVSLSLLLGEAFQDIHVRGSFNDT</sequence>
<evidence type="ECO:0000259" key="4">
    <source>
        <dbReference type="PROSITE" id="PS50010"/>
    </source>
</evidence>
<dbReference type="AlphaFoldDB" id="A0A5B7CU90"/>
<dbReference type="GO" id="GO:0005737">
    <property type="term" value="C:cytoplasm"/>
    <property type="evidence" value="ECO:0007669"/>
    <property type="project" value="TreeGrafter"/>
</dbReference>
<dbReference type="PROSITE" id="PS50003">
    <property type="entry name" value="PH_DOMAIN"/>
    <property type="match status" value="1"/>
</dbReference>
<dbReference type="EMBL" id="VSRR010000229">
    <property type="protein sequence ID" value="MPC12668.1"/>
    <property type="molecule type" value="Genomic_DNA"/>
</dbReference>
<evidence type="ECO:0000256" key="1">
    <source>
        <dbReference type="ARBA" id="ARBA00022553"/>
    </source>
</evidence>
<keyword evidence="2" id="KW-0344">Guanine-nucleotide releasing factor</keyword>
<proteinExistence type="predicted"/>
<accession>A0A5B7CU90</accession>
<dbReference type="SUPFAM" id="SSF50729">
    <property type="entry name" value="PH domain-like"/>
    <property type="match status" value="1"/>
</dbReference>
<evidence type="ECO:0000313" key="6">
    <source>
        <dbReference type="Proteomes" id="UP000324222"/>
    </source>
</evidence>
<dbReference type="Pfam" id="PF22697">
    <property type="entry name" value="SOS1_NGEF_PH"/>
    <property type="match status" value="1"/>
</dbReference>
<dbReference type="PANTHER" id="PTHR22826:SF211">
    <property type="entry name" value="LD43457P"/>
    <property type="match status" value="1"/>
</dbReference>
<dbReference type="Proteomes" id="UP000324222">
    <property type="component" value="Unassembled WGS sequence"/>
</dbReference>
<comment type="caution">
    <text evidence="5">The sequence shown here is derived from an EMBL/GenBank/DDBJ whole genome shotgun (WGS) entry which is preliminary data.</text>
</comment>
<protein>
    <submittedName>
        <fullName evidence="5">Guanine nucleotide exchange factor DBS</fullName>
    </submittedName>
</protein>
<keyword evidence="6" id="KW-1185">Reference proteome</keyword>
<feature type="domain" description="PH" evidence="3">
    <location>
        <begin position="208"/>
        <end position="319"/>
    </location>
</feature>
<dbReference type="InterPro" id="IPR035899">
    <property type="entry name" value="DBL_dom_sf"/>
</dbReference>
<keyword evidence="1" id="KW-0597">Phosphoprotein</keyword>
<dbReference type="InterPro" id="IPR055251">
    <property type="entry name" value="SOS1_NGEF_PH"/>
</dbReference>
<feature type="domain" description="DH" evidence="4">
    <location>
        <begin position="1"/>
        <end position="190"/>
    </location>
</feature>
<dbReference type="GO" id="GO:0005085">
    <property type="term" value="F:guanyl-nucleotide exchange factor activity"/>
    <property type="evidence" value="ECO:0007669"/>
    <property type="project" value="UniProtKB-KW"/>
</dbReference>
<evidence type="ECO:0000256" key="2">
    <source>
        <dbReference type="ARBA" id="ARBA00022658"/>
    </source>
</evidence>
<dbReference type="InterPro" id="IPR051336">
    <property type="entry name" value="RhoGEF_Guanine_NuclExch_SF"/>
</dbReference>
<dbReference type="SMART" id="SM00325">
    <property type="entry name" value="RhoGEF"/>
    <property type="match status" value="1"/>
</dbReference>